<dbReference type="AlphaFoldDB" id="A0A8K0SI44"/>
<name>A0A8K0SI44_9HYPO</name>
<dbReference type="Pfam" id="PF00561">
    <property type="entry name" value="Abhydrolase_1"/>
    <property type="match status" value="1"/>
</dbReference>
<proteinExistence type="predicted"/>
<dbReference type="SUPFAM" id="SSF53474">
    <property type="entry name" value="alpha/beta-Hydrolases"/>
    <property type="match status" value="1"/>
</dbReference>
<sequence length="284" mass="31980">MVPQTAFDTGAITTQDGAKLQYIQAGPADGKQLLLIHGWSQTAAQWRKQLEYFSANGFRVIAYDQRGHGESEKVEFGYRVSRLGTDLNELLIQLDLKDLTIVGHSMGSSVIWSLWDQHPESRSRLSKLVFADQASTMVSNPKWTEAEVADISSCFTPLSLFALTNDLENQGEVLVRGMFTESLSESDFQWVMAQNRKLSRDKAAKLLVDHATRDWSDVFPRITVPCFVIGAETSLFPPTGIARIATLLPNAKSYIFKKEEGGNHFMFWENPELFNRLVHEFATE</sequence>
<dbReference type="GO" id="GO:0016787">
    <property type="term" value="F:hydrolase activity"/>
    <property type="evidence" value="ECO:0007669"/>
    <property type="project" value="UniProtKB-KW"/>
</dbReference>
<dbReference type="PRINTS" id="PR00412">
    <property type="entry name" value="EPOXHYDRLASE"/>
</dbReference>
<dbReference type="OrthoDB" id="10249433at2759"/>
<protein>
    <submittedName>
        <fullName evidence="2">Alpha/Beta hydrolase protein</fullName>
    </submittedName>
</protein>
<evidence type="ECO:0000313" key="3">
    <source>
        <dbReference type="Proteomes" id="UP000813444"/>
    </source>
</evidence>
<evidence type="ECO:0000259" key="1">
    <source>
        <dbReference type="Pfam" id="PF00561"/>
    </source>
</evidence>
<dbReference type="InterPro" id="IPR000639">
    <property type="entry name" value="Epox_hydrolase-like"/>
</dbReference>
<dbReference type="InterPro" id="IPR000073">
    <property type="entry name" value="AB_hydrolase_1"/>
</dbReference>
<gene>
    <name evidence="2" type="ORF">B0I35DRAFT_439613</name>
</gene>
<reference evidence="2" key="1">
    <citation type="journal article" date="2021" name="Nat. Commun.">
        <title>Genetic determinants of endophytism in the Arabidopsis root mycobiome.</title>
        <authorList>
            <person name="Mesny F."/>
            <person name="Miyauchi S."/>
            <person name="Thiergart T."/>
            <person name="Pickel B."/>
            <person name="Atanasova L."/>
            <person name="Karlsson M."/>
            <person name="Huettel B."/>
            <person name="Barry K.W."/>
            <person name="Haridas S."/>
            <person name="Chen C."/>
            <person name="Bauer D."/>
            <person name="Andreopoulos W."/>
            <person name="Pangilinan J."/>
            <person name="LaButti K."/>
            <person name="Riley R."/>
            <person name="Lipzen A."/>
            <person name="Clum A."/>
            <person name="Drula E."/>
            <person name="Henrissat B."/>
            <person name="Kohler A."/>
            <person name="Grigoriev I.V."/>
            <person name="Martin F.M."/>
            <person name="Hacquard S."/>
        </authorList>
    </citation>
    <scope>NUCLEOTIDE SEQUENCE</scope>
    <source>
        <strain evidence="2">MPI-CAGE-CH-0235</strain>
    </source>
</reference>
<dbReference type="InterPro" id="IPR029058">
    <property type="entry name" value="AB_hydrolase_fold"/>
</dbReference>
<dbReference type="InterPro" id="IPR050266">
    <property type="entry name" value="AB_hydrolase_sf"/>
</dbReference>
<evidence type="ECO:0000313" key="2">
    <source>
        <dbReference type="EMBL" id="KAH7310734.1"/>
    </source>
</evidence>
<comment type="caution">
    <text evidence="2">The sequence shown here is derived from an EMBL/GenBank/DDBJ whole genome shotgun (WGS) entry which is preliminary data.</text>
</comment>
<dbReference type="PANTHER" id="PTHR43798">
    <property type="entry name" value="MONOACYLGLYCEROL LIPASE"/>
    <property type="match status" value="1"/>
</dbReference>
<dbReference type="EMBL" id="JAGPNK010000012">
    <property type="protein sequence ID" value="KAH7310734.1"/>
    <property type="molecule type" value="Genomic_DNA"/>
</dbReference>
<dbReference type="Proteomes" id="UP000813444">
    <property type="component" value="Unassembled WGS sequence"/>
</dbReference>
<organism evidence="2 3">
    <name type="scientific">Stachybotrys elegans</name>
    <dbReference type="NCBI Taxonomy" id="80388"/>
    <lineage>
        <taxon>Eukaryota</taxon>
        <taxon>Fungi</taxon>
        <taxon>Dikarya</taxon>
        <taxon>Ascomycota</taxon>
        <taxon>Pezizomycotina</taxon>
        <taxon>Sordariomycetes</taxon>
        <taxon>Hypocreomycetidae</taxon>
        <taxon>Hypocreales</taxon>
        <taxon>Stachybotryaceae</taxon>
        <taxon>Stachybotrys</taxon>
    </lineage>
</organism>
<keyword evidence="2" id="KW-0378">Hydrolase</keyword>
<accession>A0A8K0SI44</accession>
<keyword evidence="3" id="KW-1185">Reference proteome</keyword>
<feature type="domain" description="AB hydrolase-1" evidence="1">
    <location>
        <begin position="33"/>
        <end position="271"/>
    </location>
</feature>
<dbReference type="Gene3D" id="3.40.50.1820">
    <property type="entry name" value="alpha/beta hydrolase"/>
    <property type="match status" value="1"/>
</dbReference>